<dbReference type="Proteomes" id="UP000184546">
    <property type="component" value="Unassembled WGS sequence"/>
</dbReference>
<gene>
    <name evidence="2" type="ORF">ASPACDRAFT_52729</name>
</gene>
<protein>
    <recommendedName>
        <fullName evidence="4">Protein kinase domain-containing protein</fullName>
    </recommendedName>
</protein>
<dbReference type="VEuPathDB" id="FungiDB:ASPACDRAFT_52729"/>
<dbReference type="RefSeq" id="XP_020055670.1">
    <property type="nucleotide sequence ID" value="XM_020202651.1"/>
</dbReference>
<dbReference type="OrthoDB" id="2156052at2759"/>
<dbReference type="OMA" id="KITCTEY"/>
<sequence length="496" mass="56340">MEAEERRKLAEEKRKQAEEERDLEREQTRPTSFGELIRYCHDFFLQRLKIEAPSQSTTGKMPPPMGKCCPSRFRPWVDCIAIQGQIYRSPRLFLKALGDEFSEGPISSEQDFEIYERFCVGNHVRDIIKKLHTIDAARDELRLGEGVQFDRYANALDTDEEDKHGKDKTTSSRRLRNSNKTAWLTGSAVVQEYHVHDPGSTLYYHLCEPNMEVNHWKDENLLQQPVTSVARVLCLCLMSFQSRYRDQEWRNAARAHLPEWKTSFDHTRSQISASELHHNPPGLGYTASEYTGSEPTRPNIFLIIATRSRRSCAPSNPMFNPEDAGFSSDSEADDAMEGRKPSPSVQPPARHTGSRHGPGDRCQKNTRPFCTQRCLLGLQQGGELDLRCPNVGLHRKGGNSQFHLIKTETMVKQIKQQLYGNIDHGCAPIGHRVVGKGITRPLWHQVSCEAEIYGILSRVQGSAVPEMAVAREISRSTRAIRLSGILHNDLRPDNTL</sequence>
<evidence type="ECO:0000256" key="1">
    <source>
        <dbReference type="SAM" id="MobiDB-lite"/>
    </source>
</evidence>
<evidence type="ECO:0008006" key="4">
    <source>
        <dbReference type="Google" id="ProtNLM"/>
    </source>
</evidence>
<evidence type="ECO:0000313" key="2">
    <source>
        <dbReference type="EMBL" id="OJJ99330.1"/>
    </source>
</evidence>
<organism evidence="2 3">
    <name type="scientific">Aspergillus aculeatus (strain ATCC 16872 / CBS 172.66 / WB 5094)</name>
    <dbReference type="NCBI Taxonomy" id="690307"/>
    <lineage>
        <taxon>Eukaryota</taxon>
        <taxon>Fungi</taxon>
        <taxon>Dikarya</taxon>
        <taxon>Ascomycota</taxon>
        <taxon>Pezizomycotina</taxon>
        <taxon>Eurotiomycetes</taxon>
        <taxon>Eurotiomycetidae</taxon>
        <taxon>Eurotiales</taxon>
        <taxon>Aspergillaceae</taxon>
        <taxon>Aspergillus</taxon>
        <taxon>Aspergillus subgen. Circumdati</taxon>
    </lineage>
</organism>
<keyword evidence="3" id="KW-1185">Reference proteome</keyword>
<proteinExistence type="predicted"/>
<dbReference type="EMBL" id="KV878978">
    <property type="protein sequence ID" value="OJJ99330.1"/>
    <property type="molecule type" value="Genomic_DNA"/>
</dbReference>
<feature type="region of interest" description="Disordered" evidence="1">
    <location>
        <begin position="1"/>
        <end position="28"/>
    </location>
</feature>
<dbReference type="STRING" id="690307.A0A1L9WT10"/>
<dbReference type="AlphaFoldDB" id="A0A1L9WT10"/>
<feature type="region of interest" description="Disordered" evidence="1">
    <location>
        <begin position="311"/>
        <end position="364"/>
    </location>
</feature>
<name>A0A1L9WT10_ASPA1</name>
<dbReference type="GeneID" id="30976465"/>
<accession>A0A1L9WT10</accession>
<reference evidence="3" key="1">
    <citation type="journal article" date="2017" name="Genome Biol.">
        <title>Comparative genomics reveals high biological diversity and specific adaptations in the industrially and medically important fungal genus Aspergillus.</title>
        <authorList>
            <person name="de Vries R.P."/>
            <person name="Riley R."/>
            <person name="Wiebenga A."/>
            <person name="Aguilar-Osorio G."/>
            <person name="Amillis S."/>
            <person name="Uchima C.A."/>
            <person name="Anderluh G."/>
            <person name="Asadollahi M."/>
            <person name="Askin M."/>
            <person name="Barry K."/>
            <person name="Battaglia E."/>
            <person name="Bayram O."/>
            <person name="Benocci T."/>
            <person name="Braus-Stromeyer S.A."/>
            <person name="Caldana C."/>
            <person name="Canovas D."/>
            <person name="Cerqueira G.C."/>
            <person name="Chen F."/>
            <person name="Chen W."/>
            <person name="Choi C."/>
            <person name="Clum A."/>
            <person name="Dos Santos R.A."/>
            <person name="Damasio A.R."/>
            <person name="Diallinas G."/>
            <person name="Emri T."/>
            <person name="Fekete E."/>
            <person name="Flipphi M."/>
            <person name="Freyberg S."/>
            <person name="Gallo A."/>
            <person name="Gournas C."/>
            <person name="Habgood R."/>
            <person name="Hainaut M."/>
            <person name="Harispe M.L."/>
            <person name="Henrissat B."/>
            <person name="Hilden K.S."/>
            <person name="Hope R."/>
            <person name="Hossain A."/>
            <person name="Karabika E."/>
            <person name="Karaffa L."/>
            <person name="Karanyi Z."/>
            <person name="Krasevec N."/>
            <person name="Kuo A."/>
            <person name="Kusch H."/>
            <person name="LaButti K."/>
            <person name="Lagendijk E.L."/>
            <person name="Lapidus A."/>
            <person name="Levasseur A."/>
            <person name="Lindquist E."/>
            <person name="Lipzen A."/>
            <person name="Logrieco A.F."/>
            <person name="MacCabe A."/>
            <person name="Maekelae M.R."/>
            <person name="Malavazi I."/>
            <person name="Melin P."/>
            <person name="Meyer V."/>
            <person name="Mielnichuk N."/>
            <person name="Miskei M."/>
            <person name="Molnar A.P."/>
            <person name="Mule G."/>
            <person name="Ngan C.Y."/>
            <person name="Orejas M."/>
            <person name="Orosz E."/>
            <person name="Ouedraogo J.P."/>
            <person name="Overkamp K.M."/>
            <person name="Park H.-S."/>
            <person name="Perrone G."/>
            <person name="Piumi F."/>
            <person name="Punt P.J."/>
            <person name="Ram A.F."/>
            <person name="Ramon A."/>
            <person name="Rauscher S."/>
            <person name="Record E."/>
            <person name="Riano-Pachon D.M."/>
            <person name="Robert V."/>
            <person name="Roehrig J."/>
            <person name="Ruller R."/>
            <person name="Salamov A."/>
            <person name="Salih N.S."/>
            <person name="Samson R.A."/>
            <person name="Sandor E."/>
            <person name="Sanguinetti M."/>
            <person name="Schuetze T."/>
            <person name="Sepcic K."/>
            <person name="Shelest E."/>
            <person name="Sherlock G."/>
            <person name="Sophianopoulou V."/>
            <person name="Squina F.M."/>
            <person name="Sun H."/>
            <person name="Susca A."/>
            <person name="Todd R.B."/>
            <person name="Tsang A."/>
            <person name="Unkles S.E."/>
            <person name="van de Wiele N."/>
            <person name="van Rossen-Uffink D."/>
            <person name="Oliveira J.V."/>
            <person name="Vesth T.C."/>
            <person name="Visser J."/>
            <person name="Yu J.-H."/>
            <person name="Zhou M."/>
            <person name="Andersen M.R."/>
            <person name="Archer D.B."/>
            <person name="Baker S.E."/>
            <person name="Benoit I."/>
            <person name="Brakhage A.A."/>
            <person name="Braus G.H."/>
            <person name="Fischer R."/>
            <person name="Frisvad J.C."/>
            <person name="Goldman G.H."/>
            <person name="Houbraken J."/>
            <person name="Oakley B."/>
            <person name="Pocsi I."/>
            <person name="Scazzocchio C."/>
            <person name="Seiboth B."/>
            <person name="vanKuyk P.A."/>
            <person name="Wortman J."/>
            <person name="Dyer P.S."/>
            <person name="Grigoriev I.V."/>
        </authorList>
    </citation>
    <scope>NUCLEOTIDE SEQUENCE [LARGE SCALE GENOMIC DNA]</scope>
    <source>
        <strain evidence="3">ATCC 16872 / CBS 172.66 / WB 5094</strain>
    </source>
</reference>
<evidence type="ECO:0000313" key="3">
    <source>
        <dbReference type="Proteomes" id="UP000184546"/>
    </source>
</evidence>